<dbReference type="AlphaFoldDB" id="A0A101LYZ1"/>
<gene>
    <name evidence="2" type="ORF">ABT39_MTgene4931</name>
</gene>
<keyword evidence="1" id="KW-0812">Transmembrane</keyword>
<geneLocation type="mitochondrion" evidence="2"/>
<dbReference type="EMBL" id="LKAM01000006">
    <property type="protein sequence ID" value="KUM47936.1"/>
    <property type="molecule type" value="Genomic_DNA"/>
</dbReference>
<comment type="caution">
    <text evidence="2">The sequence shown here is derived from an EMBL/GenBank/DDBJ whole genome shotgun (WGS) entry which is preliminary data.</text>
</comment>
<accession>A0A101LYZ1</accession>
<keyword evidence="2" id="KW-0496">Mitochondrion</keyword>
<keyword evidence="1" id="KW-1133">Transmembrane helix</keyword>
<evidence type="ECO:0000256" key="1">
    <source>
        <dbReference type="SAM" id="Phobius"/>
    </source>
</evidence>
<reference evidence="2" key="1">
    <citation type="journal article" date="2015" name="Genome Biol. Evol.">
        <title>Organellar Genomes of White Spruce (Picea glauca): Assembly and Annotation.</title>
        <authorList>
            <person name="Jackman S.D."/>
            <person name="Warren R.L."/>
            <person name="Gibb E.A."/>
            <person name="Vandervalk B.P."/>
            <person name="Mohamadi H."/>
            <person name="Chu J."/>
            <person name="Raymond A."/>
            <person name="Pleasance S."/>
            <person name="Coope R."/>
            <person name="Wildung M.R."/>
            <person name="Ritland C.E."/>
            <person name="Bousquet J."/>
            <person name="Jones S.J."/>
            <person name="Bohlmann J."/>
            <person name="Birol I."/>
        </authorList>
    </citation>
    <scope>NUCLEOTIDE SEQUENCE [LARGE SCALE GENOMIC DNA]</scope>
    <source>
        <tissue evidence="2">Flushing bud</tissue>
    </source>
</reference>
<proteinExistence type="predicted"/>
<evidence type="ECO:0000313" key="2">
    <source>
        <dbReference type="EMBL" id="KUM47936.1"/>
    </source>
</evidence>
<sequence length="90" mass="10428">MHKILYDDAVFALKCILRTEISVHFDQFFHRFSPDSYGKYAYLLLYDALFRAFLPISYLIISTAIPLALSSPDHEKIIGSQFNLIPETKQ</sequence>
<organism evidence="2">
    <name type="scientific">Picea glauca</name>
    <name type="common">White spruce</name>
    <name type="synonym">Pinus glauca</name>
    <dbReference type="NCBI Taxonomy" id="3330"/>
    <lineage>
        <taxon>Eukaryota</taxon>
        <taxon>Viridiplantae</taxon>
        <taxon>Streptophyta</taxon>
        <taxon>Embryophyta</taxon>
        <taxon>Tracheophyta</taxon>
        <taxon>Spermatophyta</taxon>
        <taxon>Pinopsida</taxon>
        <taxon>Pinidae</taxon>
        <taxon>Conifers I</taxon>
        <taxon>Pinales</taxon>
        <taxon>Pinaceae</taxon>
        <taxon>Picea</taxon>
    </lineage>
</organism>
<name>A0A101LYZ1_PICGL</name>
<feature type="transmembrane region" description="Helical" evidence="1">
    <location>
        <begin position="48"/>
        <end position="69"/>
    </location>
</feature>
<protein>
    <submittedName>
        <fullName evidence="2">Uncharacterized protein</fullName>
    </submittedName>
</protein>
<keyword evidence="1" id="KW-0472">Membrane</keyword>